<evidence type="ECO:0000313" key="3">
    <source>
        <dbReference type="EMBL" id="XDS51455.1"/>
    </source>
</evidence>
<dbReference type="EMBL" id="CP129682">
    <property type="protein sequence ID" value="XDS48386.1"/>
    <property type="molecule type" value="Genomic_DNA"/>
</dbReference>
<dbReference type="EMBL" id="CP129683">
    <property type="protein sequence ID" value="XDS51455.1"/>
    <property type="molecule type" value="Genomic_DNA"/>
</dbReference>
<dbReference type="AlphaFoldDB" id="A0AB39UHU5"/>
<organism evidence="2">
    <name type="scientific">Bifidobacterium fermentum</name>
    <dbReference type="NCBI Taxonomy" id="3059035"/>
    <lineage>
        <taxon>Bacteria</taxon>
        <taxon>Bacillati</taxon>
        <taxon>Actinomycetota</taxon>
        <taxon>Actinomycetes</taxon>
        <taxon>Bifidobacteriales</taxon>
        <taxon>Bifidobacteriaceae</taxon>
        <taxon>Bifidobacterium</taxon>
    </lineage>
</organism>
<accession>A0AB39UHU5</accession>
<gene>
    <name evidence="3" type="ORF">QN062_04635</name>
    <name evidence="2" type="ORF">QN216_08650</name>
    <name evidence="1" type="ORF">QN217_01815</name>
</gene>
<dbReference type="RefSeq" id="WP_369342418.1">
    <property type="nucleotide sequence ID" value="NZ_CP129675.1"/>
</dbReference>
<sequence length="71" mass="7968">MKELIRRALAKRPFVDEFNLRCSLRLRDQSIVAAALRLVSPYVDLVCGTQSGKSPAWQTQVTRNLGLPIVT</sequence>
<evidence type="ECO:0000313" key="1">
    <source>
        <dbReference type="EMBL" id="XDS46907.1"/>
    </source>
</evidence>
<dbReference type="EMBL" id="CP129675">
    <property type="protein sequence ID" value="XDS46907.1"/>
    <property type="molecule type" value="Genomic_DNA"/>
</dbReference>
<dbReference type="KEGG" id="bfk:QN062_04635"/>
<protein>
    <submittedName>
        <fullName evidence="2">Uncharacterized protein</fullName>
    </submittedName>
</protein>
<proteinExistence type="predicted"/>
<reference evidence="2" key="1">
    <citation type="submission" date="2023-07" db="EMBL/GenBank/DDBJ databases">
        <title>Bifidobacterium aquikefiriaerophilum sp. nov. and Bifidobacterium eccum sp. nov., isolated from water kefir.</title>
        <authorList>
            <person name="Breselge S."/>
            <person name="Bellassi P."/>
            <person name="Barcenilla C."/>
            <person name="Alvarez-Ordonez A."/>
            <person name="Morelli L."/>
            <person name="Cotter P.D."/>
        </authorList>
    </citation>
    <scope>NUCLEOTIDE SEQUENCE</scope>
    <source>
        <strain evidence="3">WK012_4_13</strain>
        <strain evidence="2">WK013_4_14</strain>
        <strain evidence="1">WK048_4_13</strain>
    </source>
</reference>
<evidence type="ECO:0000313" key="2">
    <source>
        <dbReference type="EMBL" id="XDS48386.1"/>
    </source>
</evidence>
<name>A0AB39UHU5_9BIFI</name>